<evidence type="ECO:0000313" key="3">
    <source>
        <dbReference type="Proteomes" id="UP000264006"/>
    </source>
</evidence>
<name>A0A346Y3H1_9ACTN</name>
<accession>A0A346Y3H1</accession>
<dbReference type="Proteomes" id="UP000264006">
    <property type="component" value="Chromosome"/>
</dbReference>
<gene>
    <name evidence="2" type="ORF">DVS28_a4352</name>
</gene>
<evidence type="ECO:0000313" key="2">
    <source>
        <dbReference type="EMBL" id="AXV09018.1"/>
    </source>
</evidence>
<keyword evidence="3" id="KW-1185">Reference proteome</keyword>
<sequence>MGEGRLLVATDRVTTADGIAAARARRFDVRGGPRRAAAITPRSGSSPAAGNMRH</sequence>
<dbReference type="AlphaFoldDB" id="A0A346Y3H1"/>
<feature type="region of interest" description="Disordered" evidence="1">
    <location>
        <begin position="32"/>
        <end position="54"/>
    </location>
</feature>
<dbReference type="EMBL" id="CP031165">
    <property type="protein sequence ID" value="AXV09018.1"/>
    <property type="molecule type" value="Genomic_DNA"/>
</dbReference>
<organism evidence="2 3">
    <name type="scientific">Euzebya pacifica</name>
    <dbReference type="NCBI Taxonomy" id="1608957"/>
    <lineage>
        <taxon>Bacteria</taxon>
        <taxon>Bacillati</taxon>
        <taxon>Actinomycetota</taxon>
        <taxon>Nitriliruptoria</taxon>
        <taxon>Euzebyales</taxon>
    </lineage>
</organism>
<proteinExistence type="predicted"/>
<dbReference type="KEGG" id="euz:DVS28_a4352"/>
<protein>
    <submittedName>
        <fullName evidence="2">Uncharacterized protein</fullName>
    </submittedName>
</protein>
<reference evidence="2 3" key="1">
    <citation type="submission" date="2018-09" db="EMBL/GenBank/DDBJ databases">
        <title>Complete genome sequence of Euzebya sp. DY32-46 isolated from seawater of Pacific Ocean.</title>
        <authorList>
            <person name="Xu L."/>
            <person name="Wu Y.-H."/>
            <person name="Xu X.-W."/>
        </authorList>
    </citation>
    <scope>NUCLEOTIDE SEQUENCE [LARGE SCALE GENOMIC DNA]</scope>
    <source>
        <strain evidence="2 3">DY32-46</strain>
    </source>
</reference>
<evidence type="ECO:0000256" key="1">
    <source>
        <dbReference type="SAM" id="MobiDB-lite"/>
    </source>
</evidence>